<feature type="non-terminal residue" evidence="1">
    <location>
        <position position="1"/>
    </location>
</feature>
<dbReference type="EMBL" id="JARKIB010000074">
    <property type="protein sequence ID" value="KAJ7748050.1"/>
    <property type="molecule type" value="Genomic_DNA"/>
</dbReference>
<reference evidence="1" key="1">
    <citation type="submission" date="2023-03" db="EMBL/GenBank/DDBJ databases">
        <title>Massive genome expansion in bonnet fungi (Mycena s.s.) driven by repeated elements and novel gene families across ecological guilds.</title>
        <authorList>
            <consortium name="Lawrence Berkeley National Laboratory"/>
            <person name="Harder C.B."/>
            <person name="Miyauchi S."/>
            <person name="Viragh M."/>
            <person name="Kuo A."/>
            <person name="Thoen E."/>
            <person name="Andreopoulos B."/>
            <person name="Lu D."/>
            <person name="Skrede I."/>
            <person name="Drula E."/>
            <person name="Henrissat B."/>
            <person name="Morin E."/>
            <person name="Kohler A."/>
            <person name="Barry K."/>
            <person name="LaButti K."/>
            <person name="Morin E."/>
            <person name="Salamov A."/>
            <person name="Lipzen A."/>
            <person name="Mereny Z."/>
            <person name="Hegedus B."/>
            <person name="Baldrian P."/>
            <person name="Stursova M."/>
            <person name="Weitz H."/>
            <person name="Taylor A."/>
            <person name="Grigoriev I.V."/>
            <person name="Nagy L.G."/>
            <person name="Martin F."/>
            <person name="Kauserud H."/>
        </authorList>
    </citation>
    <scope>NUCLEOTIDE SEQUENCE</scope>
    <source>
        <strain evidence="1">CBHHK182m</strain>
    </source>
</reference>
<dbReference type="Proteomes" id="UP001215598">
    <property type="component" value="Unassembled WGS sequence"/>
</dbReference>
<dbReference type="AlphaFoldDB" id="A0AAD7IQE9"/>
<gene>
    <name evidence="1" type="ORF">B0H16DRAFT_1319963</name>
</gene>
<proteinExistence type="predicted"/>
<name>A0AAD7IQE9_9AGAR</name>
<sequence length="91" mass="10369">PSPYNEAQHRAICAIRCAANKHSFASQDDKWYHLEVDLLRPGTIPPSSKIVARDVGLLYLEYAKVVRWYFEVCSLSSYRQMVTLNSVPPEA</sequence>
<organism evidence="1 2">
    <name type="scientific">Mycena metata</name>
    <dbReference type="NCBI Taxonomy" id="1033252"/>
    <lineage>
        <taxon>Eukaryota</taxon>
        <taxon>Fungi</taxon>
        <taxon>Dikarya</taxon>
        <taxon>Basidiomycota</taxon>
        <taxon>Agaricomycotina</taxon>
        <taxon>Agaricomycetes</taxon>
        <taxon>Agaricomycetidae</taxon>
        <taxon>Agaricales</taxon>
        <taxon>Marasmiineae</taxon>
        <taxon>Mycenaceae</taxon>
        <taxon>Mycena</taxon>
    </lineage>
</organism>
<keyword evidence="2" id="KW-1185">Reference proteome</keyword>
<comment type="caution">
    <text evidence="1">The sequence shown here is derived from an EMBL/GenBank/DDBJ whole genome shotgun (WGS) entry which is preliminary data.</text>
</comment>
<evidence type="ECO:0000313" key="2">
    <source>
        <dbReference type="Proteomes" id="UP001215598"/>
    </source>
</evidence>
<evidence type="ECO:0000313" key="1">
    <source>
        <dbReference type="EMBL" id="KAJ7748050.1"/>
    </source>
</evidence>
<accession>A0AAD7IQE9</accession>
<protein>
    <submittedName>
        <fullName evidence="1">Uncharacterized protein</fullName>
    </submittedName>
</protein>